<gene>
    <name evidence="11" type="ORF">H1R20_g12083</name>
</gene>
<comment type="similarity">
    <text evidence="3 10">Belongs to the cytochrome P450 family.</text>
</comment>
<feature type="binding site" description="axial binding residue" evidence="9">
    <location>
        <position position="131"/>
    </location>
    <ligand>
        <name>heme</name>
        <dbReference type="ChEBI" id="CHEBI:30413"/>
    </ligand>
    <ligandPart>
        <name>Fe</name>
        <dbReference type="ChEBI" id="CHEBI:18248"/>
    </ligandPart>
</feature>
<comment type="pathway">
    <text evidence="2">Secondary metabolite biosynthesis.</text>
</comment>
<keyword evidence="8 10" id="KW-0503">Monooxygenase</keyword>
<evidence type="ECO:0000256" key="2">
    <source>
        <dbReference type="ARBA" id="ARBA00005179"/>
    </source>
</evidence>
<evidence type="ECO:0000256" key="7">
    <source>
        <dbReference type="ARBA" id="ARBA00023004"/>
    </source>
</evidence>
<feature type="non-terminal residue" evidence="11">
    <location>
        <position position="1"/>
    </location>
</feature>
<dbReference type="PRINTS" id="PR00463">
    <property type="entry name" value="EP450I"/>
</dbReference>
<evidence type="ECO:0008006" key="13">
    <source>
        <dbReference type="Google" id="ProtNLM"/>
    </source>
</evidence>
<dbReference type="GO" id="GO:0004497">
    <property type="term" value="F:monooxygenase activity"/>
    <property type="evidence" value="ECO:0007669"/>
    <property type="project" value="UniProtKB-KW"/>
</dbReference>
<evidence type="ECO:0000256" key="5">
    <source>
        <dbReference type="ARBA" id="ARBA00022723"/>
    </source>
</evidence>
<keyword evidence="4 9" id="KW-0349">Heme</keyword>
<keyword evidence="6 10" id="KW-0560">Oxidoreductase</keyword>
<dbReference type="EMBL" id="JANBPK010001197">
    <property type="protein sequence ID" value="KAJ2925021.1"/>
    <property type="molecule type" value="Genomic_DNA"/>
</dbReference>
<keyword evidence="12" id="KW-1185">Reference proteome</keyword>
<dbReference type="InterPro" id="IPR001128">
    <property type="entry name" value="Cyt_P450"/>
</dbReference>
<dbReference type="Gene3D" id="1.10.630.10">
    <property type="entry name" value="Cytochrome P450"/>
    <property type="match status" value="1"/>
</dbReference>
<dbReference type="OrthoDB" id="2789670at2759"/>
<evidence type="ECO:0000256" key="6">
    <source>
        <dbReference type="ARBA" id="ARBA00023002"/>
    </source>
</evidence>
<dbReference type="GO" id="GO:0016705">
    <property type="term" value="F:oxidoreductase activity, acting on paired donors, with incorporation or reduction of molecular oxygen"/>
    <property type="evidence" value="ECO:0007669"/>
    <property type="project" value="InterPro"/>
</dbReference>
<protein>
    <recommendedName>
        <fullName evidence="13">Cytochrome P450</fullName>
    </recommendedName>
</protein>
<comment type="caution">
    <text evidence="11">The sequence shown here is derived from an EMBL/GenBank/DDBJ whole genome shotgun (WGS) entry which is preliminary data.</text>
</comment>
<keyword evidence="7 9" id="KW-0408">Iron</keyword>
<dbReference type="PANTHER" id="PTHR46300">
    <property type="entry name" value="P450, PUTATIVE (EUROFUNG)-RELATED-RELATED"/>
    <property type="match status" value="1"/>
</dbReference>
<dbReference type="GO" id="GO:0005506">
    <property type="term" value="F:iron ion binding"/>
    <property type="evidence" value="ECO:0007669"/>
    <property type="project" value="InterPro"/>
</dbReference>
<dbReference type="InterPro" id="IPR017972">
    <property type="entry name" value="Cyt_P450_CS"/>
</dbReference>
<evidence type="ECO:0000256" key="10">
    <source>
        <dbReference type="RuleBase" id="RU000461"/>
    </source>
</evidence>
<name>A0A9W8IY35_9AGAR</name>
<reference evidence="11" key="1">
    <citation type="submission" date="2022-06" db="EMBL/GenBank/DDBJ databases">
        <title>Genome Sequence of Candolleomyces eurysporus.</title>
        <authorList>
            <person name="Buettner E."/>
        </authorList>
    </citation>
    <scope>NUCLEOTIDE SEQUENCE</scope>
    <source>
        <strain evidence="11">VTCC 930004</strain>
    </source>
</reference>
<dbReference type="PANTHER" id="PTHR46300:SF7">
    <property type="entry name" value="P450, PUTATIVE (EUROFUNG)-RELATED"/>
    <property type="match status" value="1"/>
</dbReference>
<dbReference type="InterPro" id="IPR036396">
    <property type="entry name" value="Cyt_P450_sf"/>
</dbReference>
<dbReference type="GO" id="GO:0020037">
    <property type="term" value="F:heme binding"/>
    <property type="evidence" value="ECO:0007669"/>
    <property type="project" value="InterPro"/>
</dbReference>
<dbReference type="InterPro" id="IPR050364">
    <property type="entry name" value="Cytochrome_P450_fung"/>
</dbReference>
<accession>A0A9W8IY35</accession>
<proteinExistence type="inferred from homology"/>
<evidence type="ECO:0000256" key="9">
    <source>
        <dbReference type="PIRSR" id="PIRSR602401-1"/>
    </source>
</evidence>
<evidence type="ECO:0000256" key="3">
    <source>
        <dbReference type="ARBA" id="ARBA00010617"/>
    </source>
</evidence>
<evidence type="ECO:0000313" key="12">
    <source>
        <dbReference type="Proteomes" id="UP001140091"/>
    </source>
</evidence>
<dbReference type="Pfam" id="PF00067">
    <property type="entry name" value="p450"/>
    <property type="match status" value="1"/>
</dbReference>
<evidence type="ECO:0000256" key="4">
    <source>
        <dbReference type="ARBA" id="ARBA00022617"/>
    </source>
</evidence>
<dbReference type="SUPFAM" id="SSF48264">
    <property type="entry name" value="Cytochrome P450"/>
    <property type="match status" value="1"/>
</dbReference>
<comment type="cofactor">
    <cofactor evidence="1 9">
        <name>heme</name>
        <dbReference type="ChEBI" id="CHEBI:30413"/>
    </cofactor>
</comment>
<dbReference type="AlphaFoldDB" id="A0A9W8IY35"/>
<sequence length="177" mass="19727">MALVFALAAHPRAQKKAQEEIDRVIGHDRLPCLSDRENLPYVAAVVKEISRWHSVVPLGLSRASAQDTVYNGYFIPKGTYIMMNTWAFMHDPEVFENPMEFIPDRYLKDGKLVPGPRDPEVAAFGFGRRICPGRHLSNDAIFIVAASLLAVFDISPPKDESGNPIEMKFNPSSDVVS</sequence>
<dbReference type="PRINTS" id="PR00385">
    <property type="entry name" value="P450"/>
</dbReference>
<dbReference type="Proteomes" id="UP001140091">
    <property type="component" value="Unassembled WGS sequence"/>
</dbReference>
<evidence type="ECO:0000256" key="8">
    <source>
        <dbReference type="ARBA" id="ARBA00023033"/>
    </source>
</evidence>
<organism evidence="11 12">
    <name type="scientific">Candolleomyces eurysporus</name>
    <dbReference type="NCBI Taxonomy" id="2828524"/>
    <lineage>
        <taxon>Eukaryota</taxon>
        <taxon>Fungi</taxon>
        <taxon>Dikarya</taxon>
        <taxon>Basidiomycota</taxon>
        <taxon>Agaricomycotina</taxon>
        <taxon>Agaricomycetes</taxon>
        <taxon>Agaricomycetidae</taxon>
        <taxon>Agaricales</taxon>
        <taxon>Agaricineae</taxon>
        <taxon>Psathyrellaceae</taxon>
        <taxon>Candolleomyces</taxon>
    </lineage>
</organism>
<dbReference type="PROSITE" id="PS00086">
    <property type="entry name" value="CYTOCHROME_P450"/>
    <property type="match status" value="1"/>
</dbReference>
<dbReference type="InterPro" id="IPR002401">
    <property type="entry name" value="Cyt_P450_E_grp-I"/>
</dbReference>
<evidence type="ECO:0000256" key="1">
    <source>
        <dbReference type="ARBA" id="ARBA00001971"/>
    </source>
</evidence>
<evidence type="ECO:0000313" key="11">
    <source>
        <dbReference type="EMBL" id="KAJ2925021.1"/>
    </source>
</evidence>
<keyword evidence="5 9" id="KW-0479">Metal-binding</keyword>